<dbReference type="Proteomes" id="UP000800981">
    <property type="component" value="Unassembled WGS sequence"/>
</dbReference>
<evidence type="ECO:0000256" key="6">
    <source>
        <dbReference type="SAM" id="SignalP"/>
    </source>
</evidence>
<reference evidence="8 9" key="1">
    <citation type="submission" date="2020-03" db="EMBL/GenBank/DDBJ databases">
        <title>Two novel Motilibacter sp.</title>
        <authorList>
            <person name="Liu S."/>
        </authorList>
    </citation>
    <scope>NUCLEOTIDE SEQUENCE [LARGE SCALE GENOMIC DNA]</scope>
    <source>
        <strain evidence="8 9">E257</strain>
    </source>
</reference>
<evidence type="ECO:0000256" key="4">
    <source>
        <dbReference type="ARBA" id="ARBA00022801"/>
    </source>
</evidence>
<evidence type="ECO:0000313" key="9">
    <source>
        <dbReference type="Proteomes" id="UP000800981"/>
    </source>
</evidence>
<dbReference type="EMBL" id="JAANNP010000003">
    <property type="protein sequence ID" value="NHC13858.1"/>
    <property type="molecule type" value="Genomic_DNA"/>
</dbReference>
<evidence type="ECO:0000256" key="3">
    <source>
        <dbReference type="ARBA" id="ARBA00012663"/>
    </source>
</evidence>
<evidence type="ECO:0000256" key="1">
    <source>
        <dbReference type="ARBA" id="ARBA00001231"/>
    </source>
</evidence>
<feature type="domain" description="Glycoside hydrolase family 3 N-terminal" evidence="7">
    <location>
        <begin position="70"/>
        <end position="371"/>
    </location>
</feature>
<evidence type="ECO:0000256" key="5">
    <source>
        <dbReference type="ARBA" id="ARBA00023295"/>
    </source>
</evidence>
<accession>A0ABX0GSJ1</accession>
<keyword evidence="9" id="KW-1185">Reference proteome</keyword>
<name>A0ABX0GSJ1_9ACTN</name>
<dbReference type="SUPFAM" id="SSF51445">
    <property type="entry name" value="(Trans)glycosidases"/>
    <property type="match status" value="1"/>
</dbReference>
<dbReference type="InterPro" id="IPR036962">
    <property type="entry name" value="Glyco_hydro_3_N_sf"/>
</dbReference>
<keyword evidence="4 8" id="KW-0378">Hydrolase</keyword>
<organism evidence="8 9">
    <name type="scientific">Motilibacter deserti</name>
    <dbReference type="NCBI Taxonomy" id="2714956"/>
    <lineage>
        <taxon>Bacteria</taxon>
        <taxon>Bacillati</taxon>
        <taxon>Actinomycetota</taxon>
        <taxon>Actinomycetes</taxon>
        <taxon>Motilibacterales</taxon>
        <taxon>Motilibacteraceae</taxon>
        <taxon>Motilibacter</taxon>
    </lineage>
</organism>
<dbReference type="Gene3D" id="3.20.20.300">
    <property type="entry name" value="Glycoside hydrolase, family 3, N-terminal domain"/>
    <property type="match status" value="1"/>
</dbReference>
<dbReference type="PANTHER" id="PTHR30480">
    <property type="entry name" value="BETA-HEXOSAMINIDASE-RELATED"/>
    <property type="match status" value="1"/>
</dbReference>
<dbReference type="InterPro" id="IPR050226">
    <property type="entry name" value="NagZ_Beta-hexosaminidase"/>
</dbReference>
<dbReference type="EC" id="3.2.1.52" evidence="3"/>
<evidence type="ECO:0000256" key="2">
    <source>
        <dbReference type="ARBA" id="ARBA00005336"/>
    </source>
</evidence>
<feature type="signal peptide" evidence="6">
    <location>
        <begin position="1"/>
        <end position="31"/>
    </location>
</feature>
<dbReference type="RefSeq" id="WP_166280811.1">
    <property type="nucleotide sequence ID" value="NZ_JAANNP010000003.1"/>
</dbReference>
<evidence type="ECO:0000313" key="8">
    <source>
        <dbReference type="EMBL" id="NHC13858.1"/>
    </source>
</evidence>
<comment type="catalytic activity">
    <reaction evidence="1">
        <text>Hydrolysis of terminal non-reducing N-acetyl-D-hexosamine residues in N-acetyl-beta-D-hexosaminides.</text>
        <dbReference type="EC" id="3.2.1.52"/>
    </reaction>
</comment>
<comment type="caution">
    <text evidence="8">The sequence shown here is derived from an EMBL/GenBank/DDBJ whole genome shotgun (WGS) entry which is preliminary data.</text>
</comment>
<feature type="chain" id="PRO_5047229218" description="beta-N-acetylhexosaminidase" evidence="6">
    <location>
        <begin position="32"/>
        <end position="382"/>
    </location>
</feature>
<proteinExistence type="inferred from homology"/>
<dbReference type="PANTHER" id="PTHR30480:SF13">
    <property type="entry name" value="BETA-HEXOSAMINIDASE"/>
    <property type="match status" value="1"/>
</dbReference>
<dbReference type="InterPro" id="IPR017853">
    <property type="entry name" value="GH"/>
</dbReference>
<dbReference type="InterPro" id="IPR001764">
    <property type="entry name" value="Glyco_hydro_3_N"/>
</dbReference>
<dbReference type="Pfam" id="PF00933">
    <property type="entry name" value="Glyco_hydro_3"/>
    <property type="match status" value="1"/>
</dbReference>
<protein>
    <recommendedName>
        <fullName evidence="3">beta-N-acetylhexosaminidase</fullName>
        <ecNumber evidence="3">3.2.1.52</ecNumber>
    </recommendedName>
</protein>
<evidence type="ECO:0000259" key="7">
    <source>
        <dbReference type="Pfam" id="PF00933"/>
    </source>
</evidence>
<dbReference type="InterPro" id="IPR019800">
    <property type="entry name" value="Glyco_hydro_3_AS"/>
</dbReference>
<comment type="similarity">
    <text evidence="2">Belongs to the glycosyl hydrolase 3 family.</text>
</comment>
<keyword evidence="6" id="KW-0732">Signal</keyword>
<dbReference type="PROSITE" id="PS00775">
    <property type="entry name" value="GLYCOSYL_HYDROL_F3"/>
    <property type="match status" value="1"/>
</dbReference>
<sequence length="382" mass="39519">MRGRRSAPCLLSAALAAGLLVMAPPAAPATAAPAPRDQAAALLAAMTPAQRVGQLFMAGTPATDPLPGIDLVKRFAVGSVMLTGRSHAGVEATARVTTRLQSSVRRGSAALFVATDQEGGAVQVLQGPGFPAMPSALEQGRLPVATLRARARGWGRQLRDAGVNVNLAPVLDTVPSAAAAAANAPIGFWRRQYGYTPAAVGVDGVAVAQGMLAAGVDPAVKHFPGLGRVTANTDTARRVTDRTTTRQDAYLRPFAAAVRAGAPFVMVSSAYYRRIDPSNPAVFSPTVIGGMLRRDLGFDGVVISDDIGNAVQVSDWSPGERAVKFVTAGGDIVLTVNPQVVPAMVRAVLAKVKADSGFARRVDDAALRVLRAKERLGLLPAA</sequence>
<keyword evidence="5" id="KW-0326">Glycosidase</keyword>
<dbReference type="GO" id="GO:0016787">
    <property type="term" value="F:hydrolase activity"/>
    <property type="evidence" value="ECO:0007669"/>
    <property type="project" value="UniProtKB-KW"/>
</dbReference>
<gene>
    <name evidence="8" type="ORF">G9H71_08695</name>
</gene>